<proteinExistence type="predicted"/>
<gene>
    <name evidence="1" type="ORF">BTMF_LOCUS14862</name>
</gene>
<evidence type="ECO:0000313" key="2">
    <source>
        <dbReference type="Proteomes" id="UP000280834"/>
    </source>
</evidence>
<dbReference type="EMBL" id="UZAG01021738">
    <property type="protein sequence ID" value="VDO51437.1"/>
    <property type="molecule type" value="Genomic_DNA"/>
</dbReference>
<evidence type="ECO:0000313" key="3">
    <source>
        <dbReference type="WBParaSite" id="BTMF_0001688901-mRNA-1"/>
    </source>
</evidence>
<reference evidence="3" key="1">
    <citation type="submission" date="2017-02" db="UniProtKB">
        <authorList>
            <consortium name="WormBaseParasite"/>
        </authorList>
    </citation>
    <scope>IDENTIFICATION</scope>
</reference>
<protein>
    <submittedName>
        <fullName evidence="3">Ribosome biogenesis protein NOP53</fullName>
    </submittedName>
</protein>
<dbReference type="WBParaSite" id="BTMF_0001688901-mRNA-1">
    <property type="protein sequence ID" value="BTMF_0001688901-mRNA-1"/>
    <property type="gene ID" value="BTMF_0001688901"/>
</dbReference>
<name>A0A0R3RA26_9BILA</name>
<evidence type="ECO:0000313" key="1">
    <source>
        <dbReference type="EMBL" id="VDO51437.1"/>
    </source>
</evidence>
<reference evidence="1 2" key="2">
    <citation type="submission" date="2018-11" db="EMBL/GenBank/DDBJ databases">
        <authorList>
            <consortium name="Pathogen Informatics"/>
        </authorList>
    </citation>
    <scope>NUCLEOTIDE SEQUENCE [LARGE SCALE GENOMIC DNA]</scope>
</reference>
<accession>A0A0R3RA26</accession>
<dbReference type="Proteomes" id="UP000280834">
    <property type="component" value="Unassembled WGS sequence"/>
</dbReference>
<dbReference type="AlphaFoldDB" id="A0A0R3RA26"/>
<sequence length="215" mass="25039">MNSSGTNHSVQKKQIRKVKRKLRRLQNAKKLKRYMVDAIRDVNRKKHAKSLKRAIDIEDDWCADRQIVAENEADDDILPLDMLDADIDWENSAFASKIRRIEKTKVDIESEPRRFPGTLDDNMRELLPVKVGTKIVRQTCKKDELESSEDVEEKQQQNEESQIDLSQLSAAELLKLRYDHVENAKNSISNLAYLIIADPHSEVKFYFILEFSLEL</sequence>
<organism evidence="3">
    <name type="scientific">Brugia timori</name>
    <dbReference type="NCBI Taxonomy" id="42155"/>
    <lineage>
        <taxon>Eukaryota</taxon>
        <taxon>Metazoa</taxon>
        <taxon>Ecdysozoa</taxon>
        <taxon>Nematoda</taxon>
        <taxon>Chromadorea</taxon>
        <taxon>Rhabditida</taxon>
        <taxon>Spirurina</taxon>
        <taxon>Spiruromorpha</taxon>
        <taxon>Filarioidea</taxon>
        <taxon>Onchocercidae</taxon>
        <taxon>Brugia</taxon>
    </lineage>
</organism>
<dbReference type="STRING" id="42155.A0A0R3RA26"/>
<keyword evidence="2" id="KW-1185">Reference proteome</keyword>